<evidence type="ECO:0000313" key="2">
    <source>
        <dbReference type="Proteomes" id="UP000790709"/>
    </source>
</evidence>
<dbReference type="Proteomes" id="UP000790709">
    <property type="component" value="Unassembled WGS sequence"/>
</dbReference>
<keyword evidence="2" id="KW-1185">Reference proteome</keyword>
<sequence>MGTAFAATTKVPKAASERVIDLRAGFARTRCALLVLRFVAGTSHLLVYPEKAAVKASGPQGAGPNRIQMLPHPWSRTQVLRHSATSGGRAKQSSRDQWARTNKAVWKACRSYKRVPLAESTAAAALKGAVRSPDRSRDSLLVTILPKTGGGTDLVDASSAQHEWQYWGAGQCLRGGTGSNECVTSASAPQRDCAQSVAPPNADPRPVESRQILQAEMTYFTRVNEINTQMRSEIWVISGKRENARRVIYRRSRATRYFFLRHAPESYDLVWGYGVVGVALSAPDLPSASIFGHLRARLPGFFDEPSLALIRDVGRVERIDKLGRDRLREGVRISAGAPFVCVRWGAVSRGDRGLPERLVWERLKSALSNEGACSGGGQSMVLQPKSEGLCRGAMRPQKDFHHLAIVMQWQMNRDRQARTYRVVLDGVRGGSRGGDYERRPMRLSLVEVEPAPNKLEIASNTAILAAGVCKRAHLQ</sequence>
<gene>
    <name evidence="1" type="ORF">BV22DRAFT_1050655</name>
</gene>
<proteinExistence type="predicted"/>
<protein>
    <submittedName>
        <fullName evidence="1">Uncharacterized protein</fullName>
    </submittedName>
</protein>
<evidence type="ECO:0000313" key="1">
    <source>
        <dbReference type="EMBL" id="KAH7920020.1"/>
    </source>
</evidence>
<dbReference type="EMBL" id="MU266611">
    <property type="protein sequence ID" value="KAH7920020.1"/>
    <property type="molecule type" value="Genomic_DNA"/>
</dbReference>
<name>A0ACB8B2V2_9AGAM</name>
<reference evidence="1" key="1">
    <citation type="journal article" date="2021" name="New Phytol.">
        <title>Evolutionary innovations through gain and loss of genes in the ectomycorrhizal Boletales.</title>
        <authorList>
            <person name="Wu G."/>
            <person name="Miyauchi S."/>
            <person name="Morin E."/>
            <person name="Kuo A."/>
            <person name="Drula E."/>
            <person name="Varga T."/>
            <person name="Kohler A."/>
            <person name="Feng B."/>
            <person name="Cao Y."/>
            <person name="Lipzen A."/>
            <person name="Daum C."/>
            <person name="Hundley H."/>
            <person name="Pangilinan J."/>
            <person name="Johnson J."/>
            <person name="Barry K."/>
            <person name="LaButti K."/>
            <person name="Ng V."/>
            <person name="Ahrendt S."/>
            <person name="Min B."/>
            <person name="Choi I.G."/>
            <person name="Park H."/>
            <person name="Plett J.M."/>
            <person name="Magnuson J."/>
            <person name="Spatafora J.W."/>
            <person name="Nagy L.G."/>
            <person name="Henrissat B."/>
            <person name="Grigoriev I.V."/>
            <person name="Yang Z.L."/>
            <person name="Xu J."/>
            <person name="Martin F.M."/>
        </authorList>
    </citation>
    <scope>NUCLEOTIDE SEQUENCE</scope>
    <source>
        <strain evidence="1">KUC20120723A-06</strain>
    </source>
</reference>
<organism evidence="1 2">
    <name type="scientific">Leucogyrophana mollusca</name>
    <dbReference type="NCBI Taxonomy" id="85980"/>
    <lineage>
        <taxon>Eukaryota</taxon>
        <taxon>Fungi</taxon>
        <taxon>Dikarya</taxon>
        <taxon>Basidiomycota</taxon>
        <taxon>Agaricomycotina</taxon>
        <taxon>Agaricomycetes</taxon>
        <taxon>Agaricomycetidae</taxon>
        <taxon>Boletales</taxon>
        <taxon>Boletales incertae sedis</taxon>
        <taxon>Leucogyrophana</taxon>
    </lineage>
</organism>
<comment type="caution">
    <text evidence="1">The sequence shown here is derived from an EMBL/GenBank/DDBJ whole genome shotgun (WGS) entry which is preliminary data.</text>
</comment>
<accession>A0ACB8B2V2</accession>